<evidence type="ECO:0000256" key="1">
    <source>
        <dbReference type="SAM" id="MobiDB-lite"/>
    </source>
</evidence>
<comment type="caution">
    <text evidence="2">The sequence shown here is derived from an EMBL/GenBank/DDBJ whole genome shotgun (WGS) entry which is preliminary data.</text>
</comment>
<name>A0AAV4C222_9GAST</name>
<gene>
    <name evidence="2" type="ORF">PoB_005246300</name>
</gene>
<evidence type="ECO:0000313" key="2">
    <source>
        <dbReference type="EMBL" id="GFO25958.1"/>
    </source>
</evidence>
<dbReference type="Proteomes" id="UP000735302">
    <property type="component" value="Unassembled WGS sequence"/>
</dbReference>
<dbReference type="EMBL" id="BLXT01005778">
    <property type="protein sequence ID" value="GFO25958.1"/>
    <property type="molecule type" value="Genomic_DNA"/>
</dbReference>
<accession>A0AAV4C222</accession>
<reference evidence="2 3" key="1">
    <citation type="journal article" date="2021" name="Elife">
        <title>Chloroplast acquisition without the gene transfer in kleptoplastic sea slugs, Plakobranchus ocellatus.</title>
        <authorList>
            <person name="Maeda T."/>
            <person name="Takahashi S."/>
            <person name="Yoshida T."/>
            <person name="Shimamura S."/>
            <person name="Takaki Y."/>
            <person name="Nagai Y."/>
            <person name="Toyoda A."/>
            <person name="Suzuki Y."/>
            <person name="Arimoto A."/>
            <person name="Ishii H."/>
            <person name="Satoh N."/>
            <person name="Nishiyama T."/>
            <person name="Hasebe M."/>
            <person name="Maruyama T."/>
            <person name="Minagawa J."/>
            <person name="Obokata J."/>
            <person name="Shigenobu S."/>
        </authorList>
    </citation>
    <scope>NUCLEOTIDE SEQUENCE [LARGE SCALE GENOMIC DNA]</scope>
</reference>
<proteinExistence type="predicted"/>
<feature type="compositionally biased region" description="Low complexity" evidence="1">
    <location>
        <begin position="1"/>
        <end position="23"/>
    </location>
</feature>
<evidence type="ECO:0000313" key="3">
    <source>
        <dbReference type="Proteomes" id="UP000735302"/>
    </source>
</evidence>
<feature type="region of interest" description="Disordered" evidence="1">
    <location>
        <begin position="1"/>
        <end position="28"/>
    </location>
</feature>
<dbReference type="AlphaFoldDB" id="A0AAV4C222"/>
<protein>
    <submittedName>
        <fullName evidence="2">Uncharacterized protein</fullName>
    </submittedName>
</protein>
<sequence>MIRLESSAVASSALGGATTGSGRSDSRITGHDSALFEVRIKFSPILTRIKRPRLGRSGWERKPYNLSTQVCNCGRVASCEAVVHL</sequence>
<organism evidence="2 3">
    <name type="scientific">Plakobranchus ocellatus</name>
    <dbReference type="NCBI Taxonomy" id="259542"/>
    <lineage>
        <taxon>Eukaryota</taxon>
        <taxon>Metazoa</taxon>
        <taxon>Spiralia</taxon>
        <taxon>Lophotrochozoa</taxon>
        <taxon>Mollusca</taxon>
        <taxon>Gastropoda</taxon>
        <taxon>Heterobranchia</taxon>
        <taxon>Euthyneura</taxon>
        <taxon>Panpulmonata</taxon>
        <taxon>Sacoglossa</taxon>
        <taxon>Placobranchoidea</taxon>
        <taxon>Plakobranchidae</taxon>
        <taxon>Plakobranchus</taxon>
    </lineage>
</organism>
<keyword evidence="3" id="KW-1185">Reference proteome</keyword>